<sequence length="353" mass="38044">MAGPAAGTPREPAVKQKVPREILAEASVWVSRLHGPDRSAEMERDFRAWQARSPVHRLAFERCTDAWINVGKIKVATAYDTVAAKNAARSGGGRQGARWWAAGAVSAGLLGVALFVGQNWWAQGAFRTEIGEQRAVILDDGSRMLLNTETEVRVSFDDRQRTVNVHGGEALFEVARELKRPFVVRVSGSEVVAVGTAFSVRYASPAASASRELTVTLIEGQVNVRRAAEVSADAVAPGKAVSMRAGERLRLGQGEGSAGAVPARVDRPNVDQVTAWKRNEAVFDATTLRDAVAEMNRYSRTKIVLLDGLNESGLRVSGLYRTGDNAGFAQAVAHLHGLKVRADGGRLELEKPQ</sequence>
<dbReference type="PIRSF" id="PIRSF018266">
    <property type="entry name" value="FecR"/>
    <property type="match status" value="1"/>
</dbReference>
<dbReference type="EMBL" id="JBIGHV010000010">
    <property type="protein sequence ID" value="MFG6432874.1"/>
    <property type="molecule type" value="Genomic_DNA"/>
</dbReference>
<evidence type="ECO:0000259" key="3">
    <source>
        <dbReference type="Pfam" id="PF16220"/>
    </source>
</evidence>
<comment type="caution">
    <text evidence="4">The sequence shown here is derived from an EMBL/GenBank/DDBJ whole genome shotgun (WGS) entry which is preliminary data.</text>
</comment>
<gene>
    <name evidence="4" type="ORF">ACG00Y_23365</name>
</gene>
<dbReference type="InterPro" id="IPR032623">
    <property type="entry name" value="FecR_N"/>
</dbReference>
<name>A0ABW7F8C4_9BURK</name>
<evidence type="ECO:0000256" key="1">
    <source>
        <dbReference type="SAM" id="Phobius"/>
    </source>
</evidence>
<dbReference type="RefSeq" id="WP_394483094.1">
    <property type="nucleotide sequence ID" value="NZ_JBIGHV010000010.1"/>
</dbReference>
<dbReference type="Pfam" id="PF16220">
    <property type="entry name" value="DUF4880"/>
    <property type="match status" value="1"/>
</dbReference>
<feature type="domain" description="FecR N-terminal" evidence="3">
    <location>
        <begin position="25"/>
        <end position="63"/>
    </location>
</feature>
<evidence type="ECO:0000313" key="5">
    <source>
        <dbReference type="Proteomes" id="UP001606210"/>
    </source>
</evidence>
<organism evidence="4 5">
    <name type="scientific">Pelomonas parva</name>
    <dbReference type="NCBI Taxonomy" id="3299032"/>
    <lineage>
        <taxon>Bacteria</taxon>
        <taxon>Pseudomonadati</taxon>
        <taxon>Pseudomonadota</taxon>
        <taxon>Betaproteobacteria</taxon>
        <taxon>Burkholderiales</taxon>
        <taxon>Sphaerotilaceae</taxon>
        <taxon>Roseateles</taxon>
    </lineage>
</organism>
<evidence type="ECO:0000259" key="2">
    <source>
        <dbReference type="Pfam" id="PF04773"/>
    </source>
</evidence>
<dbReference type="InterPro" id="IPR012373">
    <property type="entry name" value="Ferrdict_sens_TM"/>
</dbReference>
<protein>
    <submittedName>
        <fullName evidence="4">FecR family protein</fullName>
    </submittedName>
</protein>
<feature type="transmembrane region" description="Helical" evidence="1">
    <location>
        <begin position="99"/>
        <end position="121"/>
    </location>
</feature>
<keyword evidence="1" id="KW-1133">Transmembrane helix</keyword>
<reference evidence="4 5" key="1">
    <citation type="submission" date="2024-08" db="EMBL/GenBank/DDBJ databases">
        <authorList>
            <person name="Lu H."/>
        </authorList>
    </citation>
    <scope>NUCLEOTIDE SEQUENCE [LARGE SCALE GENOMIC DNA]</scope>
    <source>
        <strain evidence="4 5">LYH14W</strain>
    </source>
</reference>
<accession>A0ABW7F8C4</accession>
<feature type="domain" description="FecR protein" evidence="2">
    <location>
        <begin position="127"/>
        <end position="222"/>
    </location>
</feature>
<dbReference type="PANTHER" id="PTHR30273">
    <property type="entry name" value="PERIPLASMIC SIGNAL SENSOR AND SIGMA FACTOR ACTIVATOR FECR-RELATED"/>
    <property type="match status" value="1"/>
</dbReference>
<dbReference type="InterPro" id="IPR006860">
    <property type="entry name" value="FecR"/>
</dbReference>
<keyword evidence="1" id="KW-0812">Transmembrane</keyword>
<keyword evidence="1" id="KW-0472">Membrane</keyword>
<keyword evidence="5" id="KW-1185">Reference proteome</keyword>
<dbReference type="Proteomes" id="UP001606210">
    <property type="component" value="Unassembled WGS sequence"/>
</dbReference>
<dbReference type="PANTHER" id="PTHR30273:SF2">
    <property type="entry name" value="PROTEIN FECR"/>
    <property type="match status" value="1"/>
</dbReference>
<proteinExistence type="predicted"/>
<evidence type="ECO:0000313" key="4">
    <source>
        <dbReference type="EMBL" id="MFG6432874.1"/>
    </source>
</evidence>
<dbReference type="Pfam" id="PF04773">
    <property type="entry name" value="FecR"/>
    <property type="match status" value="1"/>
</dbReference>
<dbReference type="Gene3D" id="2.60.120.1440">
    <property type="match status" value="1"/>
</dbReference>